<name>A0AAV7R2Q1_PLEWA</name>
<accession>A0AAV7R2Q1</accession>
<feature type="region of interest" description="Disordered" evidence="1">
    <location>
        <begin position="1"/>
        <end position="26"/>
    </location>
</feature>
<proteinExistence type="predicted"/>
<feature type="compositionally biased region" description="Basic and acidic residues" evidence="1">
    <location>
        <begin position="17"/>
        <end position="26"/>
    </location>
</feature>
<keyword evidence="3" id="KW-1185">Reference proteome</keyword>
<comment type="caution">
    <text evidence="2">The sequence shown here is derived from an EMBL/GenBank/DDBJ whole genome shotgun (WGS) entry which is preliminary data.</text>
</comment>
<evidence type="ECO:0000313" key="2">
    <source>
        <dbReference type="EMBL" id="KAJ1145504.1"/>
    </source>
</evidence>
<organism evidence="2 3">
    <name type="scientific">Pleurodeles waltl</name>
    <name type="common">Iberian ribbed newt</name>
    <dbReference type="NCBI Taxonomy" id="8319"/>
    <lineage>
        <taxon>Eukaryota</taxon>
        <taxon>Metazoa</taxon>
        <taxon>Chordata</taxon>
        <taxon>Craniata</taxon>
        <taxon>Vertebrata</taxon>
        <taxon>Euteleostomi</taxon>
        <taxon>Amphibia</taxon>
        <taxon>Batrachia</taxon>
        <taxon>Caudata</taxon>
        <taxon>Salamandroidea</taxon>
        <taxon>Salamandridae</taxon>
        <taxon>Pleurodelinae</taxon>
        <taxon>Pleurodeles</taxon>
    </lineage>
</organism>
<evidence type="ECO:0000313" key="3">
    <source>
        <dbReference type="Proteomes" id="UP001066276"/>
    </source>
</evidence>
<feature type="compositionally biased region" description="Basic and acidic residues" evidence="1">
    <location>
        <begin position="121"/>
        <end position="132"/>
    </location>
</feature>
<evidence type="ECO:0000256" key="1">
    <source>
        <dbReference type="SAM" id="MobiDB-lite"/>
    </source>
</evidence>
<gene>
    <name evidence="2" type="ORF">NDU88_011790</name>
</gene>
<feature type="compositionally biased region" description="Polar residues" evidence="1">
    <location>
        <begin position="174"/>
        <end position="186"/>
    </location>
</feature>
<feature type="compositionally biased region" description="Basic and acidic residues" evidence="1">
    <location>
        <begin position="139"/>
        <end position="150"/>
    </location>
</feature>
<feature type="region of interest" description="Disordered" evidence="1">
    <location>
        <begin position="87"/>
        <end position="107"/>
    </location>
</feature>
<dbReference type="AlphaFoldDB" id="A0AAV7R2Q1"/>
<feature type="compositionally biased region" description="Polar residues" evidence="1">
    <location>
        <begin position="1"/>
        <end position="13"/>
    </location>
</feature>
<dbReference type="Proteomes" id="UP001066276">
    <property type="component" value="Chromosome 6"/>
</dbReference>
<protein>
    <submittedName>
        <fullName evidence="2">Uncharacterized protein</fullName>
    </submittedName>
</protein>
<dbReference type="EMBL" id="JANPWB010000010">
    <property type="protein sequence ID" value="KAJ1145504.1"/>
    <property type="molecule type" value="Genomic_DNA"/>
</dbReference>
<feature type="compositionally biased region" description="Basic and acidic residues" evidence="1">
    <location>
        <begin position="160"/>
        <end position="173"/>
    </location>
</feature>
<feature type="region of interest" description="Disordered" evidence="1">
    <location>
        <begin position="120"/>
        <end position="186"/>
    </location>
</feature>
<reference evidence="2" key="1">
    <citation type="journal article" date="2022" name="bioRxiv">
        <title>Sequencing and chromosome-scale assembly of the giantPleurodeles waltlgenome.</title>
        <authorList>
            <person name="Brown T."/>
            <person name="Elewa A."/>
            <person name="Iarovenko S."/>
            <person name="Subramanian E."/>
            <person name="Araus A.J."/>
            <person name="Petzold A."/>
            <person name="Susuki M."/>
            <person name="Suzuki K.-i.T."/>
            <person name="Hayashi T."/>
            <person name="Toyoda A."/>
            <person name="Oliveira C."/>
            <person name="Osipova E."/>
            <person name="Leigh N.D."/>
            <person name="Simon A."/>
            <person name="Yun M.H."/>
        </authorList>
    </citation>
    <scope>NUCLEOTIDE SEQUENCE</scope>
    <source>
        <strain evidence="2">20211129_DDA</strain>
        <tissue evidence="2">Liver</tissue>
    </source>
</reference>
<sequence length="211" mass="23498">MEPSTRVSGTGPPQTKHPSERREKSHSFTKVIKKISVYDKAWVYKIRGILVVSGALPGSLKGAIIKLSKFKPFIQYPCVVWARQCGTQTRGRQQQRDLGREHKRRTTQSTVIRIQEIGVSEPEHGGNGDKGELGTCGSRKPDWRQGGERVRSKRGTQEGGVERKEMVEREEQTVHMSPDSQGQVDAEGSSTTVLEGCGLRQVLTPVGIYMR</sequence>